<dbReference type="Proteomes" id="UP000091918">
    <property type="component" value="Unassembled WGS sequence"/>
</dbReference>
<gene>
    <name evidence="3" type="ORF">ACJ72_04098</name>
</gene>
<feature type="compositionally biased region" description="Low complexity" evidence="1">
    <location>
        <begin position="45"/>
        <end position="57"/>
    </location>
</feature>
<accession>A0A1B7NXR6</accession>
<dbReference type="STRING" id="1658172.A0A1B7NXR6"/>
<dbReference type="GO" id="GO:0019933">
    <property type="term" value="P:cAMP-mediated signaling"/>
    <property type="evidence" value="ECO:0007669"/>
    <property type="project" value="TreeGrafter"/>
</dbReference>
<proteinExistence type="predicted"/>
<dbReference type="InterPro" id="IPR036222">
    <property type="entry name" value="CAP_N_sf"/>
</dbReference>
<comment type="caution">
    <text evidence="3">The sequence shown here is derived from an EMBL/GenBank/DDBJ whole genome shotgun (WGS) entry which is preliminary data.</text>
</comment>
<dbReference type="SUPFAM" id="SSF101278">
    <property type="entry name" value="N-terminal domain of adenylylcyclase associated protein, CAP"/>
    <property type="match status" value="1"/>
</dbReference>
<dbReference type="GO" id="GO:0007015">
    <property type="term" value="P:actin filament organization"/>
    <property type="evidence" value="ECO:0007669"/>
    <property type="project" value="TreeGrafter"/>
</dbReference>
<feature type="region of interest" description="Disordered" evidence="1">
    <location>
        <begin position="24"/>
        <end position="71"/>
    </location>
</feature>
<evidence type="ECO:0000313" key="4">
    <source>
        <dbReference type="Proteomes" id="UP000091918"/>
    </source>
</evidence>
<sequence length="202" mass="22343">MATNHMNSFTTLIKRLEAATSRLEDMASSLDGSNPATPTADRIPTSTASESSKNTSSPAPPPPPVVEPPPRQIEDFDALINKEVKNFVELSKKLGEPILEQSKGILRAFEAEKTYLYIALKAKKPDQQSPDLLSDLRKASDEINNIREANRPSPLFNHLSAVAEGVMSLGWFFEPRPAEFVRESIAGAQFYGDRVLREYKGK</sequence>
<name>A0A1B7NXR6_9EURO</name>
<dbReference type="InterPro" id="IPR053950">
    <property type="entry name" value="CAP_N"/>
</dbReference>
<protein>
    <recommendedName>
        <fullName evidence="2">CAP N-terminal domain-containing protein</fullName>
    </recommendedName>
</protein>
<dbReference type="AlphaFoldDB" id="A0A1B7NXR6"/>
<dbReference type="PROSITE" id="PS01088">
    <property type="entry name" value="CAP_1"/>
    <property type="match status" value="1"/>
</dbReference>
<dbReference type="EMBL" id="LGUA01000453">
    <property type="protein sequence ID" value="OAX81564.1"/>
    <property type="molecule type" value="Genomic_DNA"/>
</dbReference>
<dbReference type="Pfam" id="PF21938">
    <property type="entry name" value="CAP_N"/>
    <property type="match status" value="1"/>
</dbReference>
<dbReference type="OrthoDB" id="77251at2759"/>
<feature type="domain" description="CAP N-terminal" evidence="2">
    <location>
        <begin position="76"/>
        <end position="202"/>
    </location>
</feature>
<dbReference type="InterPro" id="IPR018106">
    <property type="entry name" value="CAP_CS_N"/>
</dbReference>
<dbReference type="Pfam" id="PF01213">
    <property type="entry name" value="CAP_N-CM"/>
    <property type="match status" value="1"/>
</dbReference>
<dbReference type="GO" id="GO:0008179">
    <property type="term" value="F:adenylate cyclase binding"/>
    <property type="evidence" value="ECO:0007669"/>
    <property type="project" value="TreeGrafter"/>
</dbReference>
<organism evidence="3 4">
    <name type="scientific">Emergomyces africanus</name>
    <dbReference type="NCBI Taxonomy" id="1955775"/>
    <lineage>
        <taxon>Eukaryota</taxon>
        <taxon>Fungi</taxon>
        <taxon>Dikarya</taxon>
        <taxon>Ascomycota</taxon>
        <taxon>Pezizomycotina</taxon>
        <taxon>Eurotiomycetes</taxon>
        <taxon>Eurotiomycetidae</taxon>
        <taxon>Onygenales</taxon>
        <taxon>Ajellomycetaceae</taxon>
        <taxon>Emergomyces</taxon>
    </lineage>
</organism>
<dbReference type="Gene3D" id="1.25.40.330">
    <property type="entry name" value="Adenylate cyclase-associated CAP, N-terminal domain"/>
    <property type="match status" value="1"/>
</dbReference>
<dbReference type="GO" id="GO:0003779">
    <property type="term" value="F:actin binding"/>
    <property type="evidence" value="ECO:0007669"/>
    <property type="project" value="InterPro"/>
</dbReference>
<feature type="compositionally biased region" description="Pro residues" evidence="1">
    <location>
        <begin position="58"/>
        <end position="71"/>
    </location>
</feature>
<keyword evidence="4" id="KW-1185">Reference proteome</keyword>
<dbReference type="InterPro" id="IPR001837">
    <property type="entry name" value="Adenylate_cyclase-assoc_CAP"/>
</dbReference>
<reference evidence="3 4" key="1">
    <citation type="submission" date="2015-07" db="EMBL/GenBank/DDBJ databases">
        <title>Emmonsia species relationships and genome sequence.</title>
        <authorList>
            <person name="Cuomo C.A."/>
            <person name="Schwartz I.S."/>
            <person name="Kenyon C."/>
            <person name="de Hoog G.S."/>
            <person name="Govender N.P."/>
            <person name="Botha A."/>
            <person name="Moreno L."/>
            <person name="de Vries M."/>
            <person name="Munoz J.F."/>
            <person name="Stielow J.B."/>
        </authorList>
    </citation>
    <scope>NUCLEOTIDE SEQUENCE [LARGE SCALE GENOMIC DNA]</scope>
    <source>
        <strain evidence="3 4">CBS 136260</strain>
    </source>
</reference>
<dbReference type="PANTHER" id="PTHR10652:SF0">
    <property type="entry name" value="ADENYLYL CYCLASE-ASSOCIATED PROTEIN"/>
    <property type="match status" value="1"/>
</dbReference>
<evidence type="ECO:0000313" key="3">
    <source>
        <dbReference type="EMBL" id="OAX81564.1"/>
    </source>
</evidence>
<dbReference type="InterPro" id="IPR013992">
    <property type="entry name" value="Adenylate_cyclase-assoc_CAP_N"/>
</dbReference>
<dbReference type="GO" id="GO:0005737">
    <property type="term" value="C:cytoplasm"/>
    <property type="evidence" value="ECO:0007669"/>
    <property type="project" value="TreeGrafter"/>
</dbReference>
<evidence type="ECO:0000256" key="1">
    <source>
        <dbReference type="SAM" id="MobiDB-lite"/>
    </source>
</evidence>
<dbReference type="PANTHER" id="PTHR10652">
    <property type="entry name" value="ADENYLYL CYCLASE-ASSOCIATED PROTEIN"/>
    <property type="match status" value="1"/>
</dbReference>
<evidence type="ECO:0000259" key="2">
    <source>
        <dbReference type="Pfam" id="PF21938"/>
    </source>
</evidence>